<feature type="compositionally biased region" description="Basic and acidic residues" evidence="1">
    <location>
        <begin position="85"/>
        <end position="100"/>
    </location>
</feature>
<reference evidence="3" key="1">
    <citation type="submission" date="2016-01" db="EMBL/GenBank/DDBJ databases">
        <authorList>
            <person name="Regsiter A."/>
            <person name="william w."/>
        </authorList>
    </citation>
    <scope>NUCLEOTIDE SEQUENCE [LARGE SCALE GENOMIC DNA]</scope>
    <source>
        <strain evidence="3">CFBP 6623</strain>
    </source>
</reference>
<dbReference type="STRING" id="1183432.AGR3A_Cc190139"/>
<evidence type="ECO:0000256" key="1">
    <source>
        <dbReference type="SAM" id="MobiDB-lite"/>
    </source>
</evidence>
<dbReference type="EMBL" id="FBWK01000011">
    <property type="protein sequence ID" value="CUX14882.1"/>
    <property type="molecule type" value="Genomic_DNA"/>
</dbReference>
<dbReference type="AlphaFoldDB" id="A0A1S7P267"/>
<gene>
    <name evidence="2" type="ORF">AGR3A_Cc190139</name>
</gene>
<feature type="region of interest" description="Disordered" evidence="1">
    <location>
        <begin position="79"/>
        <end position="100"/>
    </location>
</feature>
<sequence length="100" mass="11473">MPEEWKGDRSVGMLQAQGRRDVDKRRTTETGKDCGILQDRATPSEGTMLRHNAYLQSARFRFDHILASITVIYGPERSAGSVRETNVRKPWADDRIQQVR</sequence>
<feature type="region of interest" description="Disordered" evidence="1">
    <location>
        <begin position="1"/>
        <end position="30"/>
    </location>
</feature>
<name>A0A1S7P267_9HYPH</name>
<organism evidence="2 3">
    <name type="scientific">Agrobacterium tomkonis CFBP 6623</name>
    <dbReference type="NCBI Taxonomy" id="1183432"/>
    <lineage>
        <taxon>Bacteria</taxon>
        <taxon>Pseudomonadati</taxon>
        <taxon>Pseudomonadota</taxon>
        <taxon>Alphaproteobacteria</taxon>
        <taxon>Hyphomicrobiales</taxon>
        <taxon>Rhizobiaceae</taxon>
        <taxon>Rhizobium/Agrobacterium group</taxon>
        <taxon>Agrobacterium</taxon>
        <taxon>Agrobacterium tumefaciens complex</taxon>
    </lineage>
</organism>
<evidence type="ECO:0000313" key="3">
    <source>
        <dbReference type="Proteomes" id="UP000191988"/>
    </source>
</evidence>
<accession>A0A1S7P267</accession>
<protein>
    <submittedName>
        <fullName evidence="2">Uncharacterized protein</fullName>
    </submittedName>
</protein>
<dbReference type="Proteomes" id="UP000191988">
    <property type="component" value="Unassembled WGS sequence"/>
</dbReference>
<evidence type="ECO:0000313" key="2">
    <source>
        <dbReference type="EMBL" id="CUX14882.1"/>
    </source>
</evidence>
<proteinExistence type="predicted"/>
<keyword evidence="3" id="KW-1185">Reference proteome</keyword>
<feature type="compositionally biased region" description="Basic and acidic residues" evidence="1">
    <location>
        <begin position="18"/>
        <end position="30"/>
    </location>
</feature>